<dbReference type="GO" id="GO:0020037">
    <property type="term" value="F:heme binding"/>
    <property type="evidence" value="ECO:0007669"/>
    <property type="project" value="InterPro"/>
</dbReference>
<dbReference type="GeneID" id="72431435"/>
<reference evidence="13 14" key="1">
    <citation type="journal article" date="2007" name="Photosyn. Res.">
        <title>Complete nucleotide sequence of the freshwater unicellular cyanobacterium Synechococcus elongatus PCC 6301 chromosome: gene content and organization.</title>
        <authorList>
            <person name="Sugita C."/>
            <person name="Ogata K."/>
            <person name="Shikata M."/>
            <person name="Jikuya H."/>
            <person name="Takano J."/>
            <person name="Furumichi M."/>
            <person name="Kanehisa M."/>
            <person name="Omata T."/>
            <person name="Sugiura M."/>
            <person name="Sugita M."/>
        </authorList>
    </citation>
    <scope>NUCLEOTIDE SEQUENCE [LARGE SCALE GENOMIC DNA]</scope>
    <source>
        <strain evidence="14">ATCC 27144 / PCC 6301 / SAUG 1402/1</strain>
    </source>
</reference>
<keyword evidence="11" id="KW-0732">Signal</keyword>
<evidence type="ECO:0000313" key="13">
    <source>
        <dbReference type="EMBL" id="BAD79758.1"/>
    </source>
</evidence>
<evidence type="ECO:0000256" key="3">
    <source>
        <dbReference type="ARBA" id="ARBA00009650"/>
    </source>
</evidence>
<evidence type="ECO:0000313" key="14">
    <source>
        <dbReference type="Proteomes" id="UP000001175"/>
    </source>
</evidence>
<accession>A0A0H3K6K8</accession>
<dbReference type="SUPFAM" id="SSF46626">
    <property type="entry name" value="Cytochrome c"/>
    <property type="match status" value="1"/>
</dbReference>
<evidence type="ECO:0000256" key="10">
    <source>
        <dbReference type="PROSITE-ProRule" id="PRU00433"/>
    </source>
</evidence>
<dbReference type="PANTHER" id="PTHR34688">
    <property type="entry name" value="CYTOCHROME C6, CHLOROPLASTIC"/>
    <property type="match status" value="1"/>
</dbReference>
<evidence type="ECO:0000256" key="8">
    <source>
        <dbReference type="ARBA" id="ARBA00023004"/>
    </source>
</evidence>
<evidence type="ECO:0000256" key="5">
    <source>
        <dbReference type="ARBA" id="ARBA00022617"/>
    </source>
</evidence>
<feature type="signal peptide" evidence="11">
    <location>
        <begin position="1"/>
        <end position="28"/>
    </location>
</feature>
<dbReference type="RefSeq" id="WP_011243878.1">
    <property type="nucleotide sequence ID" value="NC_006576.1"/>
</dbReference>
<dbReference type="InterPro" id="IPR023655">
    <property type="entry name" value="Cyt_C6"/>
</dbReference>
<name>A0A0H3K6K8_SYNP6</name>
<dbReference type="EMBL" id="AP008231">
    <property type="protein sequence ID" value="BAD79758.1"/>
    <property type="molecule type" value="Genomic_DNA"/>
</dbReference>
<dbReference type="InterPro" id="IPR008168">
    <property type="entry name" value="Cyt_C_IC"/>
</dbReference>
<proteinExistence type="inferred from homology"/>
<comment type="subcellular location">
    <subcellularLocation>
        <location evidence="2">Cellular thylakoid lumen</location>
    </subcellularLocation>
</comment>
<evidence type="ECO:0000256" key="7">
    <source>
        <dbReference type="ARBA" id="ARBA00022982"/>
    </source>
</evidence>
<keyword evidence="5 10" id="KW-0349">Heme</keyword>
<sequence>MNRLLRSLLMAFCLLICGLTIAPISTQAAPATGAALFEAQCVGCHIGGGNIIRRGKTLQLKALKKNGYDTAEAIATIVSQGKNNMSAYSDRLSPEEIAIVSAYVLEQANAGWPRS</sequence>
<comment type="similarity">
    <text evidence="3">Belongs to the cytochrome c family. PetJ subfamily.</text>
</comment>
<dbReference type="eggNOG" id="COG2010">
    <property type="taxonomic scope" value="Bacteria"/>
</dbReference>
<dbReference type="Proteomes" id="UP000001175">
    <property type="component" value="Chromosome"/>
</dbReference>
<evidence type="ECO:0000256" key="11">
    <source>
        <dbReference type="SAM" id="SignalP"/>
    </source>
</evidence>
<keyword evidence="6 10" id="KW-0479">Metal-binding</keyword>
<dbReference type="InterPro" id="IPR036909">
    <property type="entry name" value="Cyt_c-like_dom_sf"/>
</dbReference>
<dbReference type="InterPro" id="IPR009056">
    <property type="entry name" value="Cyt_c-like_dom"/>
</dbReference>
<dbReference type="PROSITE" id="PS51007">
    <property type="entry name" value="CYTC"/>
    <property type="match status" value="1"/>
</dbReference>
<dbReference type="GO" id="GO:0031979">
    <property type="term" value="C:plasma membrane-derived thylakoid lumen"/>
    <property type="evidence" value="ECO:0007669"/>
    <property type="project" value="UniProtKB-SubCell"/>
</dbReference>
<dbReference type="GO" id="GO:0005506">
    <property type="term" value="F:iron ion binding"/>
    <property type="evidence" value="ECO:0007669"/>
    <property type="project" value="InterPro"/>
</dbReference>
<evidence type="ECO:0000256" key="9">
    <source>
        <dbReference type="ARBA" id="ARBA00023078"/>
    </source>
</evidence>
<keyword evidence="9" id="KW-0793">Thylakoid</keyword>
<evidence type="ECO:0000256" key="2">
    <source>
        <dbReference type="ARBA" id="ARBA00004518"/>
    </source>
</evidence>
<organism evidence="13 14">
    <name type="scientific">Synechococcus sp. (strain ATCC 27144 / PCC 6301 / SAUG 1402/1)</name>
    <name type="common">Anacystis nidulans</name>
    <dbReference type="NCBI Taxonomy" id="269084"/>
    <lineage>
        <taxon>Bacteria</taxon>
        <taxon>Bacillati</taxon>
        <taxon>Cyanobacteriota</taxon>
        <taxon>Cyanophyceae</taxon>
        <taxon>Synechococcales</taxon>
        <taxon>Synechococcaceae</taxon>
        <taxon>Synechococcus</taxon>
    </lineage>
</organism>
<evidence type="ECO:0000256" key="4">
    <source>
        <dbReference type="ARBA" id="ARBA00022448"/>
    </source>
</evidence>
<dbReference type="Pfam" id="PF13442">
    <property type="entry name" value="Cytochrome_CBB3"/>
    <property type="match status" value="1"/>
</dbReference>
<dbReference type="PRINTS" id="PR00605">
    <property type="entry name" value="CYTCHROMECIC"/>
</dbReference>
<evidence type="ECO:0000256" key="6">
    <source>
        <dbReference type="ARBA" id="ARBA00022723"/>
    </source>
</evidence>
<keyword evidence="7" id="KW-0249">Electron transport</keyword>
<gene>
    <name evidence="13" type="primary">petJ</name>
    <name evidence="13" type="ordered locus">syc1568_d</name>
</gene>
<dbReference type="GO" id="GO:0009055">
    <property type="term" value="F:electron transfer activity"/>
    <property type="evidence" value="ECO:0007669"/>
    <property type="project" value="InterPro"/>
</dbReference>
<feature type="chain" id="PRO_5002613229" evidence="11">
    <location>
        <begin position="29"/>
        <end position="115"/>
    </location>
</feature>
<comment type="function">
    <text evidence="1">Functions as an electron carrier between membrane-bound cytochrome b6-f and photosystem I in oxygenic photosynthesis.</text>
</comment>
<keyword evidence="8 10" id="KW-0408">Iron</keyword>
<dbReference type="KEGG" id="syc:syc1568_d"/>
<dbReference type="PANTHER" id="PTHR34688:SF2">
    <property type="entry name" value="CYTOCHROME C6, CHLOROPLASTIC"/>
    <property type="match status" value="1"/>
</dbReference>
<feature type="domain" description="Cytochrome c" evidence="12">
    <location>
        <begin position="28"/>
        <end position="108"/>
    </location>
</feature>
<keyword evidence="4" id="KW-0813">Transport</keyword>
<dbReference type="AlphaFoldDB" id="A0A0H3K6K8"/>
<dbReference type="Gene3D" id="1.10.760.10">
    <property type="entry name" value="Cytochrome c-like domain"/>
    <property type="match status" value="1"/>
</dbReference>
<protein>
    <submittedName>
        <fullName evidence="13">Putative cytochrome C6-2</fullName>
    </submittedName>
</protein>
<evidence type="ECO:0000259" key="12">
    <source>
        <dbReference type="PROSITE" id="PS51007"/>
    </source>
</evidence>
<evidence type="ECO:0000256" key="1">
    <source>
        <dbReference type="ARBA" id="ARBA00002347"/>
    </source>
</evidence>